<feature type="transmembrane region" description="Helical" evidence="1">
    <location>
        <begin position="271"/>
        <end position="297"/>
    </location>
</feature>
<keyword evidence="1" id="KW-0812">Transmembrane</keyword>
<feature type="transmembrane region" description="Helical" evidence="1">
    <location>
        <begin position="163"/>
        <end position="181"/>
    </location>
</feature>
<reference evidence="2 3" key="1">
    <citation type="submission" date="2019-10" db="EMBL/GenBank/DDBJ databases">
        <title>Glaciimonas soli sp. nov., a psychrophilic bacterium isolated from the forest soil of a high elevation mountain in Taiwan.</title>
        <authorList>
            <person name="Wang L.-T."/>
            <person name="Shieh W.Y."/>
        </authorList>
    </citation>
    <scope>NUCLEOTIDE SEQUENCE [LARGE SCALE GENOMIC DNA]</scope>
    <source>
        <strain evidence="2 3">GS1</strain>
    </source>
</reference>
<feature type="transmembrane region" description="Helical" evidence="1">
    <location>
        <begin position="115"/>
        <end position="143"/>
    </location>
</feature>
<sequence>MNKDIRNLPWHSAIAAIAAGLVVSAVFRDRWADQDWKIVDSIFQSSLFSCIAFIAAQKQIASGVKDYRPLRFQMAFFAACAIVSLIAMNLCVSLVKDLLSFLQLRSAAIPYPEVISAFQVIVFYPVLAISIAASWKFAAILFLGRGEIKAHATNVNSTASLELAWIIFCLNMIAQIAVPSWTSKGVVSVDNVALPWCVLATSGLFSLLAYLAARVSLPKLITRPRHFRLLLASVFALAFSCCATRSAWYLVTHFYSARITDLLRFSSEFPLSAALGFQAAMSVLAIPVLMGSLWLLFRHRKFT</sequence>
<evidence type="ECO:0000256" key="1">
    <source>
        <dbReference type="SAM" id="Phobius"/>
    </source>
</evidence>
<name>A0A843YPQ4_9BURK</name>
<dbReference type="Proteomes" id="UP000451565">
    <property type="component" value="Unassembled WGS sequence"/>
</dbReference>
<feature type="transmembrane region" description="Helical" evidence="1">
    <location>
        <begin position="76"/>
        <end position="95"/>
    </location>
</feature>
<evidence type="ECO:0000313" key="2">
    <source>
        <dbReference type="EMBL" id="MQR01779.1"/>
    </source>
</evidence>
<gene>
    <name evidence="2" type="ORF">GEV47_13955</name>
</gene>
<protein>
    <submittedName>
        <fullName evidence="2">Uncharacterized protein</fullName>
    </submittedName>
</protein>
<feature type="transmembrane region" description="Helical" evidence="1">
    <location>
        <begin position="193"/>
        <end position="217"/>
    </location>
</feature>
<feature type="transmembrane region" description="Helical" evidence="1">
    <location>
        <begin position="229"/>
        <end position="251"/>
    </location>
</feature>
<evidence type="ECO:0000313" key="3">
    <source>
        <dbReference type="Proteomes" id="UP000451565"/>
    </source>
</evidence>
<dbReference type="EMBL" id="WINI01000007">
    <property type="protein sequence ID" value="MQR01779.1"/>
    <property type="molecule type" value="Genomic_DNA"/>
</dbReference>
<accession>A0A843YPQ4</accession>
<keyword evidence="1" id="KW-1133">Transmembrane helix</keyword>
<keyword evidence="3" id="KW-1185">Reference proteome</keyword>
<keyword evidence="1" id="KW-0472">Membrane</keyword>
<dbReference type="RefSeq" id="WP_153235369.1">
    <property type="nucleotide sequence ID" value="NZ_WINI01000007.1"/>
</dbReference>
<proteinExistence type="predicted"/>
<organism evidence="2 3">
    <name type="scientific">Glaciimonas soli</name>
    <dbReference type="NCBI Taxonomy" id="2590999"/>
    <lineage>
        <taxon>Bacteria</taxon>
        <taxon>Pseudomonadati</taxon>
        <taxon>Pseudomonadota</taxon>
        <taxon>Betaproteobacteria</taxon>
        <taxon>Burkholderiales</taxon>
        <taxon>Oxalobacteraceae</taxon>
        <taxon>Glaciimonas</taxon>
    </lineage>
</organism>
<comment type="caution">
    <text evidence="2">The sequence shown here is derived from an EMBL/GenBank/DDBJ whole genome shotgun (WGS) entry which is preliminary data.</text>
</comment>
<dbReference type="AlphaFoldDB" id="A0A843YPQ4"/>